<feature type="compositionally biased region" description="Basic and acidic residues" evidence="4">
    <location>
        <begin position="110"/>
        <end position="119"/>
    </location>
</feature>
<dbReference type="PANTHER" id="PTHR45772:SF10">
    <property type="entry name" value="LIPOPOLYSACCHARIDE EXPORT SYSTEM ATP-BINDING PROTEIN LPTB"/>
    <property type="match status" value="1"/>
</dbReference>
<protein>
    <recommendedName>
        <fullName evidence="7">ABC transporter domain-containing protein</fullName>
    </recommendedName>
</protein>
<evidence type="ECO:0000256" key="1">
    <source>
        <dbReference type="ARBA" id="ARBA00022448"/>
    </source>
</evidence>
<keyword evidence="6" id="KW-1185">Reference proteome</keyword>
<feature type="region of interest" description="Disordered" evidence="4">
    <location>
        <begin position="317"/>
        <end position="346"/>
    </location>
</feature>
<feature type="compositionally biased region" description="Polar residues" evidence="4">
    <location>
        <begin position="153"/>
        <end position="165"/>
    </location>
</feature>
<keyword evidence="2" id="KW-0547">Nucleotide-binding</keyword>
<evidence type="ECO:0000256" key="3">
    <source>
        <dbReference type="ARBA" id="ARBA00022840"/>
    </source>
</evidence>
<dbReference type="EMBL" id="CAXAMN010022984">
    <property type="protein sequence ID" value="CAK9074231.1"/>
    <property type="molecule type" value="Genomic_DNA"/>
</dbReference>
<dbReference type="Proteomes" id="UP001642484">
    <property type="component" value="Unassembled WGS sequence"/>
</dbReference>
<dbReference type="InterPro" id="IPR051120">
    <property type="entry name" value="ABC_AA/LPS_Transport"/>
</dbReference>
<evidence type="ECO:0000256" key="4">
    <source>
        <dbReference type="SAM" id="MobiDB-lite"/>
    </source>
</evidence>
<keyword evidence="1" id="KW-0813">Transport</keyword>
<dbReference type="Gene3D" id="3.40.50.300">
    <property type="entry name" value="P-loop containing nucleotide triphosphate hydrolases"/>
    <property type="match status" value="1"/>
</dbReference>
<keyword evidence="3" id="KW-0067">ATP-binding</keyword>
<evidence type="ECO:0000313" key="5">
    <source>
        <dbReference type="EMBL" id="CAK9074231.1"/>
    </source>
</evidence>
<feature type="compositionally biased region" description="Low complexity" evidence="4">
    <location>
        <begin position="21"/>
        <end position="38"/>
    </location>
</feature>
<feature type="compositionally biased region" description="Polar residues" evidence="4">
    <location>
        <begin position="324"/>
        <end position="335"/>
    </location>
</feature>
<dbReference type="InterPro" id="IPR027417">
    <property type="entry name" value="P-loop_NTPase"/>
</dbReference>
<evidence type="ECO:0000256" key="2">
    <source>
        <dbReference type="ARBA" id="ARBA00022741"/>
    </source>
</evidence>
<sequence length="346" mass="38773">MLWEALRLVGLETRLKRRPEASAASASPSSWGASGHSSVSDEERDLPDQRSLGWDGATRSWLGWSNQVLGWDLLKLPPGNTKMDEVCFEDTRASRPRCSGLDVELDLDVDDRPSNEPKVPDASPQLQRNGASLSRIHEERQSGYTSEDLPDRTCSSQPRDSPNSRRTPRKLQLSGSQRRLLVLARLLLHRRRARLVLLDEPFAGMEQNEVTPLHSMLKKQLGHAAMLVVTHRLLPVLHFFSRILVFEEGRCVQDAPPAAALADDGHLRQLFLQAPSRLQGHVERMLALRRSEGLHAVHTLLQSVNLSTGQSEPELIFQDEGESASASPRTPTEQENSGHRTLREWD</sequence>
<feature type="compositionally biased region" description="Basic and acidic residues" evidence="4">
    <location>
        <begin position="336"/>
        <end position="346"/>
    </location>
</feature>
<evidence type="ECO:0008006" key="7">
    <source>
        <dbReference type="Google" id="ProtNLM"/>
    </source>
</evidence>
<feature type="region of interest" description="Disordered" evidence="4">
    <location>
        <begin position="107"/>
        <end position="173"/>
    </location>
</feature>
<comment type="caution">
    <text evidence="5">The sequence shown here is derived from an EMBL/GenBank/DDBJ whole genome shotgun (WGS) entry which is preliminary data.</text>
</comment>
<dbReference type="SUPFAM" id="SSF52540">
    <property type="entry name" value="P-loop containing nucleoside triphosphate hydrolases"/>
    <property type="match status" value="1"/>
</dbReference>
<evidence type="ECO:0000313" key="6">
    <source>
        <dbReference type="Proteomes" id="UP001642484"/>
    </source>
</evidence>
<reference evidence="5 6" key="1">
    <citation type="submission" date="2024-02" db="EMBL/GenBank/DDBJ databases">
        <authorList>
            <person name="Chen Y."/>
            <person name="Shah S."/>
            <person name="Dougan E. K."/>
            <person name="Thang M."/>
            <person name="Chan C."/>
        </authorList>
    </citation>
    <scope>NUCLEOTIDE SEQUENCE [LARGE SCALE GENOMIC DNA]</scope>
</reference>
<organism evidence="5 6">
    <name type="scientific">Durusdinium trenchii</name>
    <dbReference type="NCBI Taxonomy" id="1381693"/>
    <lineage>
        <taxon>Eukaryota</taxon>
        <taxon>Sar</taxon>
        <taxon>Alveolata</taxon>
        <taxon>Dinophyceae</taxon>
        <taxon>Suessiales</taxon>
        <taxon>Symbiodiniaceae</taxon>
        <taxon>Durusdinium</taxon>
    </lineage>
</organism>
<name>A0ABP0PDW5_9DINO</name>
<gene>
    <name evidence="5" type="ORF">CCMP2556_LOCUS36580</name>
</gene>
<feature type="region of interest" description="Disordered" evidence="4">
    <location>
        <begin position="17"/>
        <end position="51"/>
    </location>
</feature>
<accession>A0ABP0PDW5</accession>
<proteinExistence type="predicted"/>
<dbReference type="PANTHER" id="PTHR45772">
    <property type="entry name" value="CONSERVED COMPONENT OF ABC TRANSPORTER FOR NATURAL AMINO ACIDS-RELATED"/>
    <property type="match status" value="1"/>
</dbReference>